<reference evidence="2 3" key="1">
    <citation type="journal article" date="2008" name="Antimicrob. Agents Chemother.">
        <title>Whole-genome pyrosequencing of an epidemic multidrug-resistant Acinetobacter baumannii strain belonging to the European clone II group.</title>
        <authorList>
            <person name="Iacono M."/>
            <person name="Villa L."/>
            <person name="Fortini D."/>
            <person name="Bordoni R."/>
            <person name="Imperi F."/>
            <person name="Bonnal R.J."/>
            <person name="Sicheritz-Ponten T."/>
            <person name="De Bellis G."/>
            <person name="Visca P."/>
            <person name="Cassone A."/>
            <person name="Carattoli A."/>
        </authorList>
    </citation>
    <scope>NUCLEOTIDE SEQUENCE [LARGE SCALE GENOMIC DNA]</scope>
    <source>
        <strain evidence="2 3">ACICU</strain>
    </source>
</reference>
<evidence type="ECO:0000313" key="2">
    <source>
        <dbReference type="EMBL" id="ACC58765.1"/>
    </source>
</evidence>
<protein>
    <recommendedName>
        <fullName evidence="1">Shedu protein SduA C-terminal domain-containing protein</fullName>
    </recommendedName>
</protein>
<dbReference type="EMBL" id="CP000863">
    <property type="protein sequence ID" value="ACC58765.1"/>
    <property type="molecule type" value="Genomic_DNA"/>
</dbReference>
<dbReference type="InterPro" id="IPR025359">
    <property type="entry name" value="SduA_C"/>
</dbReference>
<gene>
    <name evidence="2" type="ordered locus">ACICU_03456</name>
</gene>
<evidence type="ECO:0000259" key="1">
    <source>
        <dbReference type="Pfam" id="PF14082"/>
    </source>
</evidence>
<sequence length="332" mass="38347">MFKNIDDRLVIKCEELNVKLNLLNISLSLSQVISTLTFGAYGEVLDIKLPTSADSFGIPFIMEKIGFFPADLNNKRFFNYIEIYGHASSCAWDARLMNLRVKNDLRRDFAKHLANLDDKKGGVISFGENMEWVENYTNRLLNLEVAINEFRQVLHFHSHETEEVFHKLMEKHPLLLDVYGKVESKPKLVYPAGEFSPIGKTYVEPDFIISYSDQSYKLIELERASKNVVTSQGQPRAEVGQAAFQTAEWTHFISEHYNLIRKQYPSINVKCKTCLIMSRSSQLSFKNSVDINRYKELIIKQYSLDEFLTYDDLFDRACQAYTFLTGLSPQNN</sequence>
<feature type="domain" description="Shedu protein SduA C-terminal" evidence="1">
    <location>
        <begin position="160"/>
        <end position="313"/>
    </location>
</feature>
<dbReference type="KEGG" id="abc:ACICU_03456"/>
<dbReference type="Pfam" id="PF14082">
    <property type="entry name" value="SduA_C"/>
    <property type="match status" value="1"/>
</dbReference>
<accession>A0A7U3Y332</accession>
<dbReference type="Proteomes" id="UP000008839">
    <property type="component" value="Chromosome"/>
</dbReference>
<name>A0A7U3Y332_ACIBC</name>
<organism evidence="2 3">
    <name type="scientific">Acinetobacter baumannii (strain ACICU)</name>
    <dbReference type="NCBI Taxonomy" id="405416"/>
    <lineage>
        <taxon>Bacteria</taxon>
        <taxon>Pseudomonadati</taxon>
        <taxon>Pseudomonadota</taxon>
        <taxon>Gammaproteobacteria</taxon>
        <taxon>Moraxellales</taxon>
        <taxon>Moraxellaceae</taxon>
        <taxon>Acinetobacter</taxon>
        <taxon>Acinetobacter calcoaceticus/baumannii complex</taxon>
    </lineage>
</organism>
<dbReference type="RefSeq" id="WP_000475796.1">
    <property type="nucleotide sequence ID" value="NC_010611.1"/>
</dbReference>
<proteinExistence type="predicted"/>
<evidence type="ECO:0000313" key="3">
    <source>
        <dbReference type="Proteomes" id="UP000008839"/>
    </source>
</evidence>
<dbReference type="AlphaFoldDB" id="A0A7U3Y332"/>